<dbReference type="SMART" id="SM00448">
    <property type="entry name" value="REC"/>
    <property type="match status" value="1"/>
</dbReference>
<dbReference type="InterPro" id="IPR001789">
    <property type="entry name" value="Sig_transdc_resp-reg_receiver"/>
</dbReference>
<dbReference type="EMBL" id="LAZR01050349">
    <property type="protein sequence ID" value="KKK87550.1"/>
    <property type="molecule type" value="Genomic_DNA"/>
</dbReference>
<organism evidence="7">
    <name type="scientific">marine sediment metagenome</name>
    <dbReference type="NCBI Taxonomy" id="412755"/>
    <lineage>
        <taxon>unclassified sequences</taxon>
        <taxon>metagenomes</taxon>
        <taxon>ecological metagenomes</taxon>
    </lineage>
</organism>
<dbReference type="Gene3D" id="3.40.50.2300">
    <property type="match status" value="1"/>
</dbReference>
<dbReference type="CDD" id="cd06170">
    <property type="entry name" value="LuxR_C_like"/>
    <property type="match status" value="1"/>
</dbReference>
<dbReference type="InterPro" id="IPR016032">
    <property type="entry name" value="Sig_transdc_resp-reg_C-effctor"/>
</dbReference>
<protein>
    <submittedName>
        <fullName evidence="7">Uncharacterized protein</fullName>
    </submittedName>
</protein>
<dbReference type="Gene3D" id="1.10.10.10">
    <property type="entry name" value="Winged helix-like DNA-binding domain superfamily/Winged helix DNA-binding domain"/>
    <property type="match status" value="1"/>
</dbReference>
<dbReference type="PANTHER" id="PTHR44688:SF16">
    <property type="entry name" value="DNA-BINDING TRANSCRIPTIONAL ACTIVATOR DEVR_DOSR"/>
    <property type="match status" value="1"/>
</dbReference>
<dbReference type="PRINTS" id="PR00038">
    <property type="entry name" value="HTHLUXR"/>
</dbReference>
<comment type="caution">
    <text evidence="7">The sequence shown here is derived from an EMBL/GenBank/DDBJ whole genome shotgun (WGS) entry which is preliminary data.</text>
</comment>
<evidence type="ECO:0000256" key="1">
    <source>
        <dbReference type="ARBA" id="ARBA00022553"/>
    </source>
</evidence>
<evidence type="ECO:0000256" key="3">
    <source>
        <dbReference type="ARBA" id="ARBA00023125"/>
    </source>
</evidence>
<accession>A0A0F8ZNH1</accession>
<feature type="domain" description="HTH luxR-type" evidence="5">
    <location>
        <begin position="137"/>
        <end position="202"/>
    </location>
</feature>
<keyword evidence="4" id="KW-0804">Transcription</keyword>
<evidence type="ECO:0000313" key="7">
    <source>
        <dbReference type="EMBL" id="KKK87550.1"/>
    </source>
</evidence>
<dbReference type="GO" id="GO:0000160">
    <property type="term" value="P:phosphorelay signal transduction system"/>
    <property type="evidence" value="ECO:0007669"/>
    <property type="project" value="InterPro"/>
</dbReference>
<dbReference type="GO" id="GO:0006355">
    <property type="term" value="P:regulation of DNA-templated transcription"/>
    <property type="evidence" value="ECO:0007669"/>
    <property type="project" value="InterPro"/>
</dbReference>
<dbReference type="InterPro" id="IPR000792">
    <property type="entry name" value="Tscrpt_reg_LuxR_C"/>
</dbReference>
<dbReference type="Pfam" id="PF00196">
    <property type="entry name" value="GerE"/>
    <property type="match status" value="1"/>
</dbReference>
<gene>
    <name evidence="7" type="ORF">LCGC14_2752120</name>
</gene>
<evidence type="ECO:0000259" key="5">
    <source>
        <dbReference type="PROSITE" id="PS50043"/>
    </source>
</evidence>
<dbReference type="PROSITE" id="PS50043">
    <property type="entry name" value="HTH_LUXR_2"/>
    <property type="match status" value="1"/>
</dbReference>
<dbReference type="PROSITE" id="PS50110">
    <property type="entry name" value="RESPONSE_REGULATORY"/>
    <property type="match status" value="1"/>
</dbReference>
<dbReference type="GO" id="GO:0003677">
    <property type="term" value="F:DNA binding"/>
    <property type="evidence" value="ECO:0007669"/>
    <property type="project" value="UniProtKB-KW"/>
</dbReference>
<dbReference type="InterPro" id="IPR036388">
    <property type="entry name" value="WH-like_DNA-bd_sf"/>
</dbReference>
<feature type="domain" description="Response regulatory" evidence="6">
    <location>
        <begin position="7"/>
        <end position="121"/>
    </location>
</feature>
<sequence>MLEHEPTVFIVDDDGVLCDGISQLVETVGLKAKVFSSAQEFLDSYDTARHGCLVLDIRMPGISGLQLQEKLAESDIEFPIIFITGYGSVRMGVDAVKKGAIDFIEKPFEDQYLLDQINNAIAKDAKDRKNLFERQAIEAKLALLTPRERQVLSLIKDEKNSKAIALKLGLSQKTVEGHRAHIMEKMQVETIAGLVARVNKVSDA</sequence>
<evidence type="ECO:0000259" key="6">
    <source>
        <dbReference type="PROSITE" id="PS50110"/>
    </source>
</evidence>
<proteinExistence type="predicted"/>
<reference evidence="7" key="1">
    <citation type="journal article" date="2015" name="Nature">
        <title>Complex archaea that bridge the gap between prokaryotes and eukaryotes.</title>
        <authorList>
            <person name="Spang A."/>
            <person name="Saw J.H."/>
            <person name="Jorgensen S.L."/>
            <person name="Zaremba-Niedzwiedzka K."/>
            <person name="Martijn J."/>
            <person name="Lind A.E."/>
            <person name="van Eijk R."/>
            <person name="Schleper C."/>
            <person name="Guy L."/>
            <person name="Ettema T.J."/>
        </authorList>
    </citation>
    <scope>NUCLEOTIDE SEQUENCE</scope>
</reference>
<dbReference type="AlphaFoldDB" id="A0A0F8ZNH1"/>
<keyword evidence="1" id="KW-0597">Phosphoprotein</keyword>
<dbReference type="InterPro" id="IPR011006">
    <property type="entry name" value="CheY-like_superfamily"/>
</dbReference>
<dbReference type="CDD" id="cd17537">
    <property type="entry name" value="REC_FixJ"/>
    <property type="match status" value="1"/>
</dbReference>
<keyword evidence="3" id="KW-0238">DNA-binding</keyword>
<name>A0A0F8ZNH1_9ZZZZ</name>
<dbReference type="SUPFAM" id="SSF46894">
    <property type="entry name" value="C-terminal effector domain of the bipartite response regulators"/>
    <property type="match status" value="1"/>
</dbReference>
<dbReference type="FunFam" id="3.40.50.2300:FF:000018">
    <property type="entry name" value="DNA-binding transcriptional regulator NtrC"/>
    <property type="match status" value="1"/>
</dbReference>
<evidence type="ECO:0000256" key="2">
    <source>
        <dbReference type="ARBA" id="ARBA00023015"/>
    </source>
</evidence>
<dbReference type="SUPFAM" id="SSF52172">
    <property type="entry name" value="CheY-like"/>
    <property type="match status" value="1"/>
</dbReference>
<evidence type="ECO:0000256" key="4">
    <source>
        <dbReference type="ARBA" id="ARBA00023163"/>
    </source>
</evidence>
<dbReference type="SMART" id="SM00421">
    <property type="entry name" value="HTH_LUXR"/>
    <property type="match status" value="1"/>
</dbReference>
<dbReference type="PANTHER" id="PTHR44688">
    <property type="entry name" value="DNA-BINDING TRANSCRIPTIONAL ACTIVATOR DEVR_DOSR"/>
    <property type="match status" value="1"/>
</dbReference>
<keyword evidence="2" id="KW-0805">Transcription regulation</keyword>
<dbReference type="Pfam" id="PF00072">
    <property type="entry name" value="Response_reg"/>
    <property type="match status" value="1"/>
</dbReference>